<keyword evidence="4" id="KW-1185">Reference proteome</keyword>
<name>A0A2Z4IUB0_9ACTN</name>
<dbReference type="InterPro" id="IPR013762">
    <property type="entry name" value="Integrase-like_cat_sf"/>
</dbReference>
<keyword evidence="1" id="KW-0233">DNA recombination</keyword>
<feature type="region of interest" description="Disordered" evidence="2">
    <location>
        <begin position="435"/>
        <end position="458"/>
    </location>
</feature>
<gene>
    <name evidence="3" type="ORF">DN051_06600</name>
</gene>
<protein>
    <recommendedName>
        <fullName evidence="5">Integrase</fullName>
    </recommendedName>
</protein>
<organism evidence="3 4">
    <name type="scientific">Streptomyces cadmiisoli</name>
    <dbReference type="NCBI Taxonomy" id="2184053"/>
    <lineage>
        <taxon>Bacteria</taxon>
        <taxon>Bacillati</taxon>
        <taxon>Actinomycetota</taxon>
        <taxon>Actinomycetes</taxon>
        <taxon>Kitasatosporales</taxon>
        <taxon>Streptomycetaceae</taxon>
        <taxon>Streptomyces</taxon>
        <taxon>Streptomyces aurantiacus group</taxon>
    </lineage>
</organism>
<feature type="compositionally biased region" description="Basic and acidic residues" evidence="2">
    <location>
        <begin position="442"/>
        <end position="451"/>
    </location>
</feature>
<evidence type="ECO:0000313" key="3">
    <source>
        <dbReference type="EMBL" id="AWW36350.1"/>
    </source>
</evidence>
<sequence>MTSLALPKSDLTAIPPTVFILRSRPLREHIDLVTTSRFSDNIWVLTPAVHQVHKRQISLHFLDVPIQFRQTVKELFFALLVIDLPPGHKESRVVTIYARFLKINQFLVWVDQRGGTALNALTRQDLLDFQAHIKSERNSRGNDLAKLASVRLLWQFRSKLTSDTLPLDPHPLWFDATLHGRRQMSQARENRTPRIPEQVLAPLMTWALRWVEDFADDVLRARSDWADLQATVPDVDRTRGVTTQRLTVLLSAYRADRRPLPRVGRTPKPIRGRAPVNLNHLAREAGVHQETISQQHRYWHLIQAALDDVGLDNATYLRTPIRASLDREPWLRAVATDDIGTLLRLLQSACYVVIAYLSGMRDAEIKHLERGCLQRWCDEDGEPIRYKLTSQAFKGENTPLGVQATWVVNATVARAVDVLERLVPVPGRLLFASPPVPKRTRGKEVNEDTTPHPKQSHTTVNDINAFSAWVNDYCAERRRSDGIPTVDGRPWRFTTRQFRRTLAWSIARQPGGSIAGAIQYRHHSIQMFEGYAGTSSSGFRQEVEAEQAFTRSEQLCDLVLDATPERLAGPAGEEAEARLKAIAGDVQFPGKVIADRKRLQRQITRHDPHVYPGEFVTCVYNPDRALCRRAETDGPSLQHCQPLACRNVALTTSNIDAFRRWLVQMEERLRDPTMAPYLRGRLSQRRDEVAQFLAVNDIPKGAGGGAANDHG</sequence>
<evidence type="ECO:0000256" key="2">
    <source>
        <dbReference type="SAM" id="MobiDB-lite"/>
    </source>
</evidence>
<dbReference type="InterPro" id="IPR011010">
    <property type="entry name" value="DNA_brk_join_enz"/>
</dbReference>
<evidence type="ECO:0000313" key="4">
    <source>
        <dbReference type="Proteomes" id="UP000249616"/>
    </source>
</evidence>
<dbReference type="SUPFAM" id="SSF56349">
    <property type="entry name" value="DNA breaking-rejoining enzymes"/>
    <property type="match status" value="1"/>
</dbReference>
<dbReference type="EMBL" id="CP030073">
    <property type="protein sequence ID" value="AWW36350.1"/>
    <property type="molecule type" value="Genomic_DNA"/>
</dbReference>
<dbReference type="Gene3D" id="1.10.443.10">
    <property type="entry name" value="Intergrase catalytic core"/>
    <property type="match status" value="1"/>
</dbReference>
<dbReference type="KEGG" id="scad:DN051_06600"/>
<dbReference type="GO" id="GO:0003677">
    <property type="term" value="F:DNA binding"/>
    <property type="evidence" value="ECO:0007669"/>
    <property type="project" value="InterPro"/>
</dbReference>
<evidence type="ECO:0008006" key="5">
    <source>
        <dbReference type="Google" id="ProtNLM"/>
    </source>
</evidence>
<dbReference type="Proteomes" id="UP000249616">
    <property type="component" value="Chromosome"/>
</dbReference>
<dbReference type="RefSeq" id="WP_112438210.1">
    <property type="nucleotide sequence ID" value="NZ_CP030073.1"/>
</dbReference>
<accession>A0A2Z4IUB0</accession>
<dbReference type="AlphaFoldDB" id="A0A2Z4IUB0"/>
<dbReference type="GO" id="GO:0015074">
    <property type="term" value="P:DNA integration"/>
    <property type="evidence" value="ECO:0007669"/>
    <property type="project" value="InterPro"/>
</dbReference>
<evidence type="ECO:0000256" key="1">
    <source>
        <dbReference type="ARBA" id="ARBA00023172"/>
    </source>
</evidence>
<dbReference type="GO" id="GO:0006310">
    <property type="term" value="P:DNA recombination"/>
    <property type="evidence" value="ECO:0007669"/>
    <property type="project" value="UniProtKB-KW"/>
</dbReference>
<proteinExistence type="predicted"/>
<reference evidence="3 4" key="1">
    <citation type="journal article" date="2019" name="Int. J. Syst. Evol. Microbiol.">
        <title>Streptomyces cadmiisoli sp. nov., a novel actinomycete isolated from cadmium-contaminated soil.</title>
        <authorList>
            <person name="Li K."/>
            <person name="Tang X."/>
            <person name="Zhao J."/>
            <person name="Guo Y."/>
            <person name="Tang Y."/>
            <person name="Gao J."/>
        </authorList>
    </citation>
    <scope>NUCLEOTIDE SEQUENCE [LARGE SCALE GENOMIC DNA]</scope>
    <source>
        <strain evidence="3 4">ZFG47</strain>
    </source>
</reference>